<dbReference type="EMBL" id="CP089984">
    <property type="protein sequence ID" value="WXB20132.1"/>
    <property type="molecule type" value="Genomic_DNA"/>
</dbReference>
<dbReference type="Proteomes" id="UP001370348">
    <property type="component" value="Chromosome"/>
</dbReference>
<evidence type="ECO:0008006" key="4">
    <source>
        <dbReference type="Google" id="ProtNLM"/>
    </source>
</evidence>
<evidence type="ECO:0000313" key="3">
    <source>
        <dbReference type="Proteomes" id="UP001370348"/>
    </source>
</evidence>
<proteinExistence type="predicted"/>
<feature type="signal peptide" evidence="1">
    <location>
        <begin position="1"/>
        <end position="27"/>
    </location>
</feature>
<evidence type="ECO:0000313" key="2">
    <source>
        <dbReference type="EMBL" id="WXB20132.1"/>
    </source>
</evidence>
<organism evidence="2 3">
    <name type="scientific">Pendulispora albinea</name>
    <dbReference type="NCBI Taxonomy" id="2741071"/>
    <lineage>
        <taxon>Bacteria</taxon>
        <taxon>Pseudomonadati</taxon>
        <taxon>Myxococcota</taxon>
        <taxon>Myxococcia</taxon>
        <taxon>Myxococcales</taxon>
        <taxon>Sorangiineae</taxon>
        <taxon>Pendulisporaceae</taxon>
        <taxon>Pendulispora</taxon>
    </lineage>
</organism>
<protein>
    <recommendedName>
        <fullName evidence="4">Secreted protein</fullName>
    </recommendedName>
</protein>
<evidence type="ECO:0000256" key="1">
    <source>
        <dbReference type="SAM" id="SignalP"/>
    </source>
</evidence>
<feature type="chain" id="PRO_5045781618" description="Secreted protein" evidence="1">
    <location>
        <begin position="28"/>
        <end position="136"/>
    </location>
</feature>
<dbReference type="RefSeq" id="WP_394829737.1">
    <property type="nucleotide sequence ID" value="NZ_CP089984.1"/>
</dbReference>
<keyword evidence="1" id="KW-0732">Signal</keyword>
<name>A0ABZ2MC87_9BACT</name>
<accession>A0ABZ2MC87</accession>
<keyword evidence="3" id="KW-1185">Reference proteome</keyword>
<sequence>MKFVRLLSVLAPVGALIGLGVAAVAHAGAKVSRPVTVDLAGRHALGSFGAARNGADGVSRIFCTVGGSKGTGSIEMSCTAMDAAGRKGTCLTSNPVVVQAAAAVHSDSYVEFYWDAAGECTWFYTTTDSADAPKQP</sequence>
<gene>
    <name evidence="2" type="ORF">LZC94_23300</name>
</gene>
<reference evidence="2 3" key="1">
    <citation type="submission" date="2021-12" db="EMBL/GenBank/DDBJ databases">
        <title>Discovery of the Pendulisporaceae a myxobacterial family with distinct sporulation behavior and unique specialized metabolism.</title>
        <authorList>
            <person name="Garcia R."/>
            <person name="Popoff A."/>
            <person name="Bader C.D."/>
            <person name="Loehr J."/>
            <person name="Walesch S."/>
            <person name="Walt C."/>
            <person name="Boldt J."/>
            <person name="Bunk B."/>
            <person name="Haeckl F.J.F.P.J."/>
            <person name="Gunesch A.P."/>
            <person name="Birkelbach J."/>
            <person name="Nuebel U."/>
            <person name="Pietschmann T."/>
            <person name="Bach T."/>
            <person name="Mueller R."/>
        </authorList>
    </citation>
    <scope>NUCLEOTIDE SEQUENCE [LARGE SCALE GENOMIC DNA]</scope>
    <source>
        <strain evidence="2 3">MSr11954</strain>
    </source>
</reference>